<name>A0A0Q9W6M7_DROVI</name>
<dbReference type="InParanoid" id="A0A0Q9W6M7"/>
<evidence type="ECO:0000256" key="7">
    <source>
        <dbReference type="ARBA" id="ARBA00023180"/>
    </source>
</evidence>
<organism evidence="9 10">
    <name type="scientific">Drosophila virilis</name>
    <name type="common">Fruit fly</name>
    <dbReference type="NCBI Taxonomy" id="7244"/>
    <lineage>
        <taxon>Eukaryota</taxon>
        <taxon>Metazoa</taxon>
        <taxon>Ecdysozoa</taxon>
        <taxon>Arthropoda</taxon>
        <taxon>Hexapoda</taxon>
        <taxon>Insecta</taxon>
        <taxon>Pterygota</taxon>
        <taxon>Neoptera</taxon>
        <taxon>Endopterygota</taxon>
        <taxon>Diptera</taxon>
        <taxon>Brachycera</taxon>
        <taxon>Muscomorpha</taxon>
        <taxon>Ephydroidea</taxon>
        <taxon>Drosophilidae</taxon>
        <taxon>Drosophila</taxon>
    </lineage>
</organism>
<evidence type="ECO:0000256" key="8">
    <source>
        <dbReference type="SAM" id="Phobius"/>
    </source>
</evidence>
<evidence type="ECO:0000256" key="2">
    <source>
        <dbReference type="ARBA" id="ARBA00010532"/>
    </source>
</evidence>
<evidence type="ECO:0000256" key="1">
    <source>
        <dbReference type="ARBA" id="ARBA00004236"/>
    </source>
</evidence>
<accession>A0A0Q9W6M7</accession>
<keyword evidence="5 8" id="KW-1133">Transmembrane helix</keyword>
<evidence type="ECO:0000313" key="10">
    <source>
        <dbReference type="Proteomes" id="UP000008792"/>
    </source>
</evidence>
<keyword evidence="7" id="KW-0325">Glycoprotein</keyword>
<dbReference type="GO" id="GO:0005886">
    <property type="term" value="C:plasma membrane"/>
    <property type="evidence" value="ECO:0007669"/>
    <property type="project" value="UniProtKB-SubCell"/>
</dbReference>
<feature type="transmembrane region" description="Helical" evidence="8">
    <location>
        <begin position="41"/>
        <end position="61"/>
    </location>
</feature>
<keyword evidence="3" id="KW-1003">Cell membrane</keyword>
<dbReference type="Pfam" id="PF01130">
    <property type="entry name" value="CD36"/>
    <property type="match status" value="1"/>
</dbReference>
<evidence type="ECO:0000256" key="5">
    <source>
        <dbReference type="ARBA" id="ARBA00022989"/>
    </source>
</evidence>
<reference evidence="9 10" key="1">
    <citation type="journal article" date="2007" name="Nature">
        <title>Evolution of genes and genomes on the Drosophila phylogeny.</title>
        <authorList>
            <consortium name="Drosophila 12 Genomes Consortium"/>
            <person name="Clark A.G."/>
            <person name="Eisen M.B."/>
            <person name="Smith D.R."/>
            <person name="Bergman C.M."/>
            <person name="Oliver B."/>
            <person name="Markow T.A."/>
            <person name="Kaufman T.C."/>
            <person name="Kellis M."/>
            <person name="Gelbart W."/>
            <person name="Iyer V.N."/>
            <person name="Pollard D.A."/>
            <person name="Sackton T.B."/>
            <person name="Larracuente A.M."/>
            <person name="Singh N.D."/>
            <person name="Abad J.P."/>
            <person name="Abt D.N."/>
            <person name="Adryan B."/>
            <person name="Aguade M."/>
            <person name="Akashi H."/>
            <person name="Anderson W.W."/>
            <person name="Aquadro C.F."/>
            <person name="Ardell D.H."/>
            <person name="Arguello R."/>
            <person name="Artieri C.G."/>
            <person name="Barbash D.A."/>
            <person name="Barker D."/>
            <person name="Barsanti P."/>
            <person name="Batterham P."/>
            <person name="Batzoglou S."/>
            <person name="Begun D."/>
            <person name="Bhutkar A."/>
            <person name="Blanco E."/>
            <person name="Bosak S.A."/>
            <person name="Bradley R.K."/>
            <person name="Brand A.D."/>
            <person name="Brent M.R."/>
            <person name="Brooks A.N."/>
            <person name="Brown R.H."/>
            <person name="Butlin R.K."/>
            <person name="Caggese C."/>
            <person name="Calvi B.R."/>
            <person name="Bernardo de Carvalho A."/>
            <person name="Caspi A."/>
            <person name="Castrezana S."/>
            <person name="Celniker S.E."/>
            <person name="Chang J.L."/>
            <person name="Chapple C."/>
            <person name="Chatterji S."/>
            <person name="Chinwalla A."/>
            <person name="Civetta A."/>
            <person name="Clifton S.W."/>
            <person name="Comeron J.M."/>
            <person name="Costello J.C."/>
            <person name="Coyne J.A."/>
            <person name="Daub J."/>
            <person name="David R.G."/>
            <person name="Delcher A.L."/>
            <person name="Delehaunty K."/>
            <person name="Do C.B."/>
            <person name="Ebling H."/>
            <person name="Edwards K."/>
            <person name="Eickbush T."/>
            <person name="Evans J.D."/>
            <person name="Filipski A."/>
            <person name="Findeiss S."/>
            <person name="Freyhult E."/>
            <person name="Fulton L."/>
            <person name="Fulton R."/>
            <person name="Garcia A.C."/>
            <person name="Gardiner A."/>
            <person name="Garfield D.A."/>
            <person name="Garvin B.E."/>
            <person name="Gibson G."/>
            <person name="Gilbert D."/>
            <person name="Gnerre S."/>
            <person name="Godfrey J."/>
            <person name="Good R."/>
            <person name="Gotea V."/>
            <person name="Gravely B."/>
            <person name="Greenberg A.J."/>
            <person name="Griffiths-Jones S."/>
            <person name="Gross S."/>
            <person name="Guigo R."/>
            <person name="Gustafson E.A."/>
            <person name="Haerty W."/>
            <person name="Hahn M.W."/>
            <person name="Halligan D.L."/>
            <person name="Halpern A.L."/>
            <person name="Halter G.M."/>
            <person name="Han M.V."/>
            <person name="Heger A."/>
            <person name="Hillier L."/>
            <person name="Hinrichs A.S."/>
            <person name="Holmes I."/>
            <person name="Hoskins R.A."/>
            <person name="Hubisz M.J."/>
            <person name="Hultmark D."/>
            <person name="Huntley M.A."/>
            <person name="Jaffe D.B."/>
            <person name="Jagadeeshan S."/>
            <person name="Jeck W.R."/>
            <person name="Johnson J."/>
            <person name="Jones C.D."/>
            <person name="Jordan W.C."/>
            <person name="Karpen G.H."/>
            <person name="Kataoka E."/>
            <person name="Keightley P.D."/>
            <person name="Kheradpour P."/>
            <person name="Kirkness E.F."/>
            <person name="Koerich L.B."/>
            <person name="Kristiansen K."/>
            <person name="Kudrna D."/>
            <person name="Kulathinal R.J."/>
            <person name="Kumar S."/>
            <person name="Kwok R."/>
            <person name="Lander E."/>
            <person name="Langley C.H."/>
            <person name="Lapoint R."/>
            <person name="Lazzaro B.P."/>
            <person name="Lee S.J."/>
            <person name="Levesque L."/>
            <person name="Li R."/>
            <person name="Lin C.F."/>
            <person name="Lin M.F."/>
            <person name="Lindblad-Toh K."/>
            <person name="Llopart A."/>
            <person name="Long M."/>
            <person name="Low L."/>
            <person name="Lozovsky E."/>
            <person name="Lu J."/>
            <person name="Luo M."/>
            <person name="Machado C.A."/>
            <person name="Makalowski W."/>
            <person name="Marzo M."/>
            <person name="Matsuda M."/>
            <person name="Matzkin L."/>
            <person name="McAllister B."/>
            <person name="McBride C.S."/>
            <person name="McKernan B."/>
            <person name="McKernan K."/>
            <person name="Mendez-Lago M."/>
            <person name="Minx P."/>
            <person name="Mollenhauer M.U."/>
            <person name="Montooth K."/>
            <person name="Mount S.M."/>
            <person name="Mu X."/>
            <person name="Myers E."/>
            <person name="Negre B."/>
            <person name="Newfeld S."/>
            <person name="Nielsen R."/>
            <person name="Noor M.A."/>
            <person name="O'Grady P."/>
            <person name="Pachter L."/>
            <person name="Papaceit M."/>
            <person name="Parisi M.J."/>
            <person name="Parisi M."/>
            <person name="Parts L."/>
            <person name="Pedersen J.S."/>
            <person name="Pesole G."/>
            <person name="Phillippy A.M."/>
            <person name="Ponting C.P."/>
            <person name="Pop M."/>
            <person name="Porcelli D."/>
            <person name="Powell J.R."/>
            <person name="Prohaska S."/>
            <person name="Pruitt K."/>
            <person name="Puig M."/>
            <person name="Quesneville H."/>
            <person name="Ram K.R."/>
            <person name="Rand D."/>
            <person name="Rasmussen M.D."/>
            <person name="Reed L.K."/>
            <person name="Reenan R."/>
            <person name="Reily A."/>
            <person name="Remington K.A."/>
            <person name="Rieger T.T."/>
            <person name="Ritchie M.G."/>
            <person name="Robin C."/>
            <person name="Rogers Y.H."/>
            <person name="Rohde C."/>
            <person name="Rozas J."/>
            <person name="Rubenfield M.J."/>
            <person name="Ruiz A."/>
            <person name="Russo S."/>
            <person name="Salzberg S.L."/>
            <person name="Sanchez-Gracia A."/>
            <person name="Saranga D.J."/>
            <person name="Sato H."/>
            <person name="Schaeffer S.W."/>
            <person name="Schatz M.C."/>
            <person name="Schlenke T."/>
            <person name="Schwartz R."/>
            <person name="Segarra C."/>
            <person name="Singh R.S."/>
            <person name="Sirot L."/>
            <person name="Sirota M."/>
            <person name="Sisneros N.B."/>
            <person name="Smith C.D."/>
            <person name="Smith T.F."/>
            <person name="Spieth J."/>
            <person name="Stage D.E."/>
            <person name="Stark A."/>
            <person name="Stephan W."/>
            <person name="Strausberg R.L."/>
            <person name="Strempel S."/>
            <person name="Sturgill D."/>
            <person name="Sutton G."/>
            <person name="Sutton G.G."/>
            <person name="Tao W."/>
            <person name="Teichmann S."/>
            <person name="Tobari Y.N."/>
            <person name="Tomimura Y."/>
            <person name="Tsolas J.M."/>
            <person name="Valente V.L."/>
            <person name="Venter E."/>
            <person name="Venter J.C."/>
            <person name="Vicario S."/>
            <person name="Vieira F.G."/>
            <person name="Vilella A.J."/>
            <person name="Villasante A."/>
            <person name="Walenz B."/>
            <person name="Wang J."/>
            <person name="Wasserman M."/>
            <person name="Watts T."/>
            <person name="Wilson D."/>
            <person name="Wilson R.K."/>
            <person name="Wing R.A."/>
            <person name="Wolfner M.F."/>
            <person name="Wong A."/>
            <person name="Wong G.K."/>
            <person name="Wu C.I."/>
            <person name="Wu G."/>
            <person name="Yamamoto D."/>
            <person name="Yang H.P."/>
            <person name="Yang S.P."/>
            <person name="Yorke J.A."/>
            <person name="Yoshida K."/>
            <person name="Zdobnov E."/>
            <person name="Zhang P."/>
            <person name="Zhang Y."/>
            <person name="Zimin A.V."/>
            <person name="Baldwin J."/>
            <person name="Abdouelleil A."/>
            <person name="Abdulkadir J."/>
            <person name="Abebe A."/>
            <person name="Abera B."/>
            <person name="Abreu J."/>
            <person name="Acer S.C."/>
            <person name="Aftuck L."/>
            <person name="Alexander A."/>
            <person name="An P."/>
            <person name="Anderson E."/>
            <person name="Anderson S."/>
            <person name="Arachi H."/>
            <person name="Azer M."/>
            <person name="Bachantsang P."/>
            <person name="Barry A."/>
            <person name="Bayul T."/>
            <person name="Berlin A."/>
            <person name="Bessette D."/>
            <person name="Bloom T."/>
            <person name="Blye J."/>
            <person name="Boguslavskiy L."/>
            <person name="Bonnet C."/>
            <person name="Boukhgalter B."/>
            <person name="Bourzgui I."/>
            <person name="Brown A."/>
            <person name="Cahill P."/>
            <person name="Channer S."/>
            <person name="Cheshatsang Y."/>
            <person name="Chuda L."/>
            <person name="Citroen M."/>
            <person name="Collymore A."/>
            <person name="Cooke P."/>
            <person name="Costello M."/>
            <person name="D'Aco K."/>
            <person name="Daza R."/>
            <person name="De Haan G."/>
            <person name="DeGray S."/>
            <person name="DeMaso C."/>
            <person name="Dhargay N."/>
            <person name="Dooley K."/>
            <person name="Dooley E."/>
            <person name="Doricent M."/>
            <person name="Dorje P."/>
            <person name="Dorjee K."/>
            <person name="Dupes A."/>
            <person name="Elong R."/>
            <person name="Falk J."/>
            <person name="Farina A."/>
            <person name="Faro S."/>
            <person name="Ferguson D."/>
            <person name="Fisher S."/>
            <person name="Foley C.D."/>
            <person name="Franke A."/>
            <person name="Friedrich D."/>
            <person name="Gadbois L."/>
            <person name="Gearin G."/>
            <person name="Gearin C.R."/>
            <person name="Giannoukos G."/>
            <person name="Goode T."/>
            <person name="Graham J."/>
            <person name="Grandbois E."/>
            <person name="Grewal S."/>
            <person name="Gyaltsen K."/>
            <person name="Hafez N."/>
            <person name="Hagos B."/>
            <person name="Hall J."/>
            <person name="Henson C."/>
            <person name="Hollinger A."/>
            <person name="Honan T."/>
            <person name="Huard M.D."/>
            <person name="Hughes L."/>
            <person name="Hurhula B."/>
            <person name="Husby M.E."/>
            <person name="Kamat A."/>
            <person name="Kanga B."/>
            <person name="Kashin S."/>
            <person name="Khazanovich D."/>
            <person name="Kisner P."/>
            <person name="Lance K."/>
            <person name="Lara M."/>
            <person name="Lee W."/>
            <person name="Lennon N."/>
            <person name="Letendre F."/>
            <person name="LeVine R."/>
            <person name="Lipovsky A."/>
            <person name="Liu X."/>
            <person name="Liu J."/>
            <person name="Liu S."/>
            <person name="Lokyitsang T."/>
            <person name="Lokyitsang Y."/>
            <person name="Lubonja R."/>
            <person name="Lui A."/>
            <person name="MacDonald P."/>
            <person name="Magnisalis V."/>
            <person name="Maru K."/>
            <person name="Matthews C."/>
            <person name="McCusker W."/>
            <person name="McDonough S."/>
            <person name="Mehta T."/>
            <person name="Meldrim J."/>
            <person name="Meneus L."/>
            <person name="Mihai O."/>
            <person name="Mihalev A."/>
            <person name="Mihova T."/>
            <person name="Mittelman R."/>
            <person name="Mlenga V."/>
            <person name="Montmayeur A."/>
            <person name="Mulrain L."/>
            <person name="Navidi A."/>
            <person name="Naylor J."/>
            <person name="Negash T."/>
            <person name="Nguyen T."/>
            <person name="Nguyen N."/>
            <person name="Nicol R."/>
            <person name="Norbu C."/>
            <person name="Norbu N."/>
            <person name="Novod N."/>
            <person name="O'Neill B."/>
            <person name="Osman S."/>
            <person name="Markiewicz E."/>
            <person name="Oyono O.L."/>
            <person name="Patti C."/>
            <person name="Phunkhang P."/>
            <person name="Pierre F."/>
            <person name="Priest M."/>
            <person name="Raghuraman S."/>
            <person name="Rege F."/>
            <person name="Reyes R."/>
            <person name="Rise C."/>
            <person name="Rogov P."/>
            <person name="Ross K."/>
            <person name="Ryan E."/>
            <person name="Settipalli S."/>
            <person name="Shea T."/>
            <person name="Sherpa N."/>
            <person name="Shi L."/>
            <person name="Shih D."/>
            <person name="Sparrow T."/>
            <person name="Spaulding J."/>
            <person name="Stalker J."/>
            <person name="Stange-Thomann N."/>
            <person name="Stavropoulos S."/>
            <person name="Stone C."/>
            <person name="Strader C."/>
            <person name="Tesfaye S."/>
            <person name="Thomson T."/>
            <person name="Thoulutsang Y."/>
            <person name="Thoulutsang D."/>
            <person name="Topham K."/>
            <person name="Topping I."/>
            <person name="Tsamla T."/>
            <person name="Vassiliev H."/>
            <person name="Vo A."/>
            <person name="Wangchuk T."/>
            <person name="Wangdi T."/>
            <person name="Weiand M."/>
            <person name="Wilkinson J."/>
            <person name="Wilson A."/>
            <person name="Yadav S."/>
            <person name="Young G."/>
            <person name="Yu Q."/>
            <person name="Zembek L."/>
            <person name="Zhong D."/>
            <person name="Zimmer A."/>
            <person name="Zwirko Z."/>
            <person name="Jaffe D.B."/>
            <person name="Alvarez P."/>
            <person name="Brockman W."/>
            <person name="Butler J."/>
            <person name="Chin C."/>
            <person name="Gnerre S."/>
            <person name="Grabherr M."/>
            <person name="Kleber M."/>
            <person name="Mauceli E."/>
            <person name="MacCallum I."/>
        </authorList>
    </citation>
    <scope>NUCLEOTIDE SEQUENCE [LARGE SCALE GENOMIC DNA]</scope>
    <source>
        <strain evidence="10">Tucson 15010-1051.87</strain>
    </source>
</reference>
<dbReference type="AlphaFoldDB" id="A0A0Q9W6M7"/>
<comment type="similarity">
    <text evidence="2">Belongs to the CD36 family.</text>
</comment>
<comment type="subcellular location">
    <subcellularLocation>
        <location evidence="1">Cell membrane</location>
    </subcellularLocation>
</comment>
<evidence type="ECO:0000256" key="3">
    <source>
        <dbReference type="ARBA" id="ARBA00022475"/>
    </source>
</evidence>
<dbReference type="Proteomes" id="UP000008792">
    <property type="component" value="Unassembled WGS sequence"/>
</dbReference>
<keyword evidence="10" id="KW-1185">Reference proteome</keyword>
<dbReference type="InterPro" id="IPR002159">
    <property type="entry name" value="CD36_fam"/>
</dbReference>
<proteinExistence type="inferred from homology"/>
<protein>
    <submittedName>
        <fullName evidence="9">Uncharacterized protein</fullName>
    </submittedName>
</protein>
<keyword evidence="4 8" id="KW-0812">Transmembrane</keyword>
<sequence>MSQLRSLAMPLFWIEESLQLDEQVTQLLHKKIFAVLNANNWFRWLSIGLGSFGCILGALFLHLTRSDAKRVGVIDAE</sequence>
<evidence type="ECO:0000313" key="9">
    <source>
        <dbReference type="EMBL" id="KRF80230.1"/>
    </source>
</evidence>
<gene>
    <name evidence="9" type="primary">Dvir\GJ25821</name>
    <name evidence="9" type="ORF">Dvir_GJ25821</name>
</gene>
<evidence type="ECO:0000256" key="6">
    <source>
        <dbReference type="ARBA" id="ARBA00023136"/>
    </source>
</evidence>
<evidence type="ECO:0000256" key="4">
    <source>
        <dbReference type="ARBA" id="ARBA00022692"/>
    </source>
</evidence>
<keyword evidence="6 8" id="KW-0472">Membrane</keyword>
<dbReference type="EMBL" id="CH940648">
    <property type="protein sequence ID" value="KRF80230.1"/>
    <property type="molecule type" value="Genomic_DNA"/>
</dbReference>